<dbReference type="Proteomes" id="UP001177140">
    <property type="component" value="Unassembled WGS sequence"/>
</dbReference>
<dbReference type="AlphaFoldDB" id="A0AA41UZ35"/>
<name>A0AA41UZ35_PAPNU</name>
<keyword evidence="2" id="KW-1185">Reference proteome</keyword>
<organism evidence="1 2">
    <name type="scientific">Papaver nudicaule</name>
    <name type="common">Iceland poppy</name>
    <dbReference type="NCBI Taxonomy" id="74823"/>
    <lineage>
        <taxon>Eukaryota</taxon>
        <taxon>Viridiplantae</taxon>
        <taxon>Streptophyta</taxon>
        <taxon>Embryophyta</taxon>
        <taxon>Tracheophyta</taxon>
        <taxon>Spermatophyta</taxon>
        <taxon>Magnoliopsida</taxon>
        <taxon>Ranunculales</taxon>
        <taxon>Papaveraceae</taxon>
        <taxon>Papaveroideae</taxon>
        <taxon>Papaver</taxon>
    </lineage>
</organism>
<protein>
    <submittedName>
        <fullName evidence="1">Uncharacterized protein</fullName>
    </submittedName>
</protein>
<gene>
    <name evidence="1" type="ORF">MKW94_013008</name>
</gene>
<evidence type="ECO:0000313" key="1">
    <source>
        <dbReference type="EMBL" id="MCL7025639.1"/>
    </source>
</evidence>
<accession>A0AA41UZ35</accession>
<proteinExistence type="predicted"/>
<reference evidence="1" key="1">
    <citation type="submission" date="2022-03" db="EMBL/GenBank/DDBJ databases">
        <title>A functionally conserved STORR gene fusion in Papaver species that diverged 16.8 million years ago.</title>
        <authorList>
            <person name="Catania T."/>
        </authorList>
    </citation>
    <scope>NUCLEOTIDE SEQUENCE</scope>
    <source>
        <strain evidence="1">S-191538</strain>
    </source>
</reference>
<evidence type="ECO:0000313" key="2">
    <source>
        <dbReference type="Proteomes" id="UP001177140"/>
    </source>
</evidence>
<dbReference type="EMBL" id="JAJJMA010047471">
    <property type="protein sequence ID" value="MCL7025639.1"/>
    <property type="molecule type" value="Genomic_DNA"/>
</dbReference>
<sequence length="99" mass="9504">MLGGPGANFPVCTKGTLLCSNIDKTTSTSGAGPSTEGKCVTNAAKAGGSIFKISLSDFVVPVSPSKGAGEAGITEFEATGSSGTVVLGSNAASCLCLGS</sequence>
<comment type="caution">
    <text evidence="1">The sequence shown here is derived from an EMBL/GenBank/DDBJ whole genome shotgun (WGS) entry which is preliminary data.</text>
</comment>